<dbReference type="Proteomes" id="UP001445268">
    <property type="component" value="Plasmid unnamed2"/>
</dbReference>
<protein>
    <submittedName>
        <fullName evidence="4">Conjugative transfer system coupling protein TraD</fullName>
    </submittedName>
</protein>
<keyword evidence="1" id="KW-0472">Membrane</keyword>
<dbReference type="EMBL" id="CP152382">
    <property type="protein sequence ID" value="XAF56135.1"/>
    <property type="molecule type" value="Genomic_DNA"/>
</dbReference>
<dbReference type="InterPro" id="IPR051162">
    <property type="entry name" value="T4SS_component"/>
</dbReference>
<keyword evidence="1" id="KW-1133">Transmembrane helix</keyword>
<gene>
    <name evidence="4" type="primary">traD</name>
    <name evidence="4" type="ORF">AAGT77_20490</name>
</gene>
<dbReference type="NCBIfam" id="TIGR03743">
    <property type="entry name" value="SXT_TraD"/>
    <property type="match status" value="1"/>
</dbReference>
<evidence type="ECO:0000313" key="4">
    <source>
        <dbReference type="EMBL" id="XAF56135.1"/>
    </source>
</evidence>
<feature type="transmembrane region" description="Helical" evidence="1">
    <location>
        <begin position="20"/>
        <end position="37"/>
    </location>
</feature>
<dbReference type="PANTHER" id="PTHR30121">
    <property type="entry name" value="UNCHARACTERIZED PROTEIN YJGR-RELATED"/>
    <property type="match status" value="1"/>
</dbReference>
<dbReference type="InterPro" id="IPR019476">
    <property type="entry name" value="T4SS_TraD_DNA-bd"/>
</dbReference>
<dbReference type="InterPro" id="IPR032689">
    <property type="entry name" value="TraG-D_C"/>
</dbReference>
<dbReference type="Pfam" id="PF10412">
    <property type="entry name" value="TrwB_AAD_bind"/>
    <property type="match status" value="1"/>
</dbReference>
<evidence type="ECO:0000259" key="3">
    <source>
        <dbReference type="Pfam" id="PF12696"/>
    </source>
</evidence>
<keyword evidence="1" id="KW-0812">Transmembrane</keyword>
<dbReference type="InterPro" id="IPR027417">
    <property type="entry name" value="P-loop_NTPase"/>
</dbReference>
<evidence type="ECO:0000256" key="1">
    <source>
        <dbReference type="SAM" id="Phobius"/>
    </source>
</evidence>
<keyword evidence="4" id="KW-0614">Plasmid</keyword>
<reference evidence="4 5" key="1">
    <citation type="submission" date="2024-04" db="EMBL/GenBank/DDBJ databases">
        <title>Marinobacter sp. SBY-1.</title>
        <authorList>
            <person name="Pan C."/>
        </authorList>
    </citation>
    <scope>NUCLEOTIDE SEQUENCE [LARGE SCALE GENOMIC DNA]</scope>
    <source>
        <strain evidence="4 5">SBY-1</strain>
        <plasmid evidence="4 5">unnamed2</plasmid>
    </source>
</reference>
<dbReference type="InterPro" id="IPR022458">
    <property type="entry name" value="Conjugative_coupling_TraG/TraD"/>
</dbReference>
<dbReference type="PANTHER" id="PTHR30121:SF6">
    <property type="entry name" value="SLR6007 PROTEIN"/>
    <property type="match status" value="1"/>
</dbReference>
<geneLocation type="plasmid" evidence="4 5">
    <name>unnamed2</name>
</geneLocation>
<feature type="domain" description="Type IV secretion system coupling protein TraD DNA-binding" evidence="2">
    <location>
        <begin position="159"/>
        <end position="316"/>
    </location>
</feature>
<evidence type="ECO:0000259" key="2">
    <source>
        <dbReference type="Pfam" id="PF10412"/>
    </source>
</evidence>
<feature type="domain" description="TraD/TraG TraM recognition site" evidence="3">
    <location>
        <begin position="464"/>
        <end position="590"/>
    </location>
</feature>
<dbReference type="RefSeq" id="WP_342632683.1">
    <property type="nucleotide sequence ID" value="NZ_CP152382.1"/>
</dbReference>
<dbReference type="SUPFAM" id="SSF52540">
    <property type="entry name" value="P-loop containing nucleoside triphosphate hydrolases"/>
    <property type="match status" value="1"/>
</dbReference>
<dbReference type="Pfam" id="PF12696">
    <property type="entry name" value="TraG-D_C"/>
    <property type="match status" value="1"/>
</dbReference>
<sequence length="632" mass="70612">MSNPDYEMPWRAPYEAYSMLAWVASAGLCFAIAHFGSLPSGPFYYVSAFALAMAGYQSVLAVRHMKIKRNLCGKELTFMDIEDLHKKVTQPKGIFKDNLWIGKGFEWGQKHAQRVYEITKRSMEEDIDKQVEKKFGKEKAKKMMGKSWIHGVEPDEQDLSIPVEHLSLHTVVFGTTGAGKTRLLDLIVAQAIFRDEAVIIIDPKGDKELMLNAFRACKIAGKPEAFMTFNPAYPEQSVRIDPMKNWNRSTELASRVKELITSDSENDPFAQFSWMAINNIVQGLIETGTRPNFRRLRQYIEGGPAKLLARALSNHFDDCVPNWRTALASKLQKAKDGEAETRILVSFYRNHVQDKHRKQSLDGLCKMFDHDRTHMSKMVASLEPILNQLTSGELGDLLSPDEEDIHDIRPITDSSRIINSGQVVVVGLDSLSDSTVGSAIGSIFLADLTAVAGDRYNYPVGNRPVNVIVDEAAEVINKPLISLMNKGRGAGFRVTICSQTYPDFIARLGDESKARQVIGNANNLIGLRTKDDQTQEFISNPMGETIIRQIMHTQNTNAIDNANPTSFSGGYGERLIETEMPLFSPAMLGNLPNLEYIASFSGGRIRKGRLPIITSDIDVSLDDQVWMTEREG</sequence>
<keyword evidence="5" id="KW-1185">Reference proteome</keyword>
<evidence type="ECO:0000313" key="5">
    <source>
        <dbReference type="Proteomes" id="UP001445268"/>
    </source>
</evidence>
<organism evidence="4 5">
    <name type="scientific">Marinobacter alkaliphilus</name>
    <dbReference type="NCBI Taxonomy" id="254719"/>
    <lineage>
        <taxon>Bacteria</taxon>
        <taxon>Pseudomonadati</taxon>
        <taxon>Pseudomonadota</taxon>
        <taxon>Gammaproteobacteria</taxon>
        <taxon>Pseudomonadales</taxon>
        <taxon>Marinobacteraceae</taxon>
        <taxon>Marinobacter</taxon>
    </lineage>
</organism>
<dbReference type="CDD" id="cd01127">
    <property type="entry name" value="TrwB_TraG_TraD_VirD4"/>
    <property type="match status" value="2"/>
</dbReference>
<accession>A0ABZ3EA57</accession>
<name>A0ABZ3EA57_9GAMM</name>
<proteinExistence type="predicted"/>
<dbReference type="Gene3D" id="3.40.50.300">
    <property type="entry name" value="P-loop containing nucleotide triphosphate hydrolases"/>
    <property type="match status" value="2"/>
</dbReference>
<feature type="transmembrane region" description="Helical" evidence="1">
    <location>
        <begin position="43"/>
        <end position="62"/>
    </location>
</feature>